<dbReference type="Pfam" id="PF12772">
    <property type="entry name" value="GHBP"/>
    <property type="match status" value="1"/>
</dbReference>
<keyword evidence="6" id="KW-0812">Transmembrane</keyword>
<evidence type="ECO:0000259" key="7">
    <source>
        <dbReference type="PROSITE" id="PS50853"/>
    </source>
</evidence>
<evidence type="ECO:0000313" key="9">
    <source>
        <dbReference type="Proteomes" id="UP000824219"/>
    </source>
</evidence>
<dbReference type="Gene3D" id="2.60.40.10">
    <property type="entry name" value="Immunoglobulins"/>
    <property type="match status" value="2"/>
</dbReference>
<dbReference type="InterPro" id="IPR025871">
    <property type="entry name" value="GHBP"/>
</dbReference>
<dbReference type="Pfam" id="PF09067">
    <property type="entry name" value="EpoR_lig-bind"/>
    <property type="match status" value="1"/>
</dbReference>
<feature type="coiled-coil region" evidence="4">
    <location>
        <begin position="783"/>
        <end position="817"/>
    </location>
</feature>
<feature type="compositionally biased region" description="Polar residues" evidence="5">
    <location>
        <begin position="543"/>
        <end position="567"/>
    </location>
</feature>
<accession>A0A9D3NGT6</accession>
<feature type="region of interest" description="Disordered" evidence="5">
    <location>
        <begin position="541"/>
        <end position="574"/>
    </location>
</feature>
<keyword evidence="3" id="KW-0325">Glycoprotein</keyword>
<evidence type="ECO:0000256" key="4">
    <source>
        <dbReference type="SAM" id="Coils"/>
    </source>
</evidence>
<sequence>MHKAPKDIEKNGAVPGTWRFTSARANLSRNPTRILLKRFTCCSWILDFPQFPGNCKPGPVRCEGLLTLCNGSCAMGIHLYFFICLFLVAAVATEDVQVSIQAQNTSLPHLIGCYSRELVTFRCHWDVGSFWNLTKPGDLRLFMLKEKKNDGKWQECPSYSTTVENECYFDANHTSIWSRYFIQLRSRNNIVYDEMFFSVEDIVFPDPPEVLNWTLLSLGPTGLFFDVMVKWDMPPSAADYVKMGWMTLWYETQYRETGSEQWKSIENGKDMQANIYGLRTNTEYEVRVRSKMRGYNFGDFGDSIFILVSNKGSRVPITAVFILMATTIGIMLILIVLSRKQKLMVILLPPVPGPKIKGIDPVFLEKGQLTEFTSVLGAHPDLRPELYSNDPWVEFIQVDIDEPNETMEGLDTPLLFSESHVSDSPPTCSVFQDDDSGRASCCDPDLSDHDHHEAPHPSISAQDVFHTLIPPANLEPVISPAQGPAWQNSIYSKVAEVMPCGETMLCQEQDVANDCSIQANATEYKEKKPCFIMTLNERGYSVSEPSSFTTNPGSESSSTSQTCQNPSAKPDTTPIVSAFPILTMPTPPEYTMVDGKITELRGKNNILEIKLDETNRLLKLSQNKEKHLIEEKAGLLGNIKCLQHNLEQQCNLRGENEKLKNVVLNLKKQNEEKVEERKACVQRLQSEMRALQEQHQRELEDCAADTKRRLEAKDAEINVVLDREEKAIEAMRQNMKDQEKAKQSEVLKIQMEFSAKLARAQSMSVKSQQQPQASGIVPQNIFKRKLQFLQEEKNKEIEALRQRVKELEQQRLRTFSEPGLKRRKI</sequence>
<dbReference type="InterPro" id="IPR015152">
    <property type="entry name" value="Growth/epo_recpt_lig-bind"/>
</dbReference>
<comment type="caution">
    <text evidence="8">The sequence shown here is derived from an EMBL/GenBank/DDBJ whole genome shotgun (WGS) entry which is preliminary data.</text>
</comment>
<keyword evidence="4" id="KW-0175">Coiled coil</keyword>
<dbReference type="InterPro" id="IPR003961">
    <property type="entry name" value="FN3_dom"/>
</dbReference>
<evidence type="ECO:0000313" key="8">
    <source>
        <dbReference type="EMBL" id="KAG7321043.1"/>
    </source>
</evidence>
<dbReference type="PROSITE" id="PS50853">
    <property type="entry name" value="FN3"/>
    <property type="match status" value="1"/>
</dbReference>
<dbReference type="InterPro" id="IPR036116">
    <property type="entry name" value="FN3_sf"/>
</dbReference>
<feature type="domain" description="Fibronectin type-III" evidence="7">
    <location>
        <begin position="207"/>
        <end position="311"/>
    </location>
</feature>
<dbReference type="PANTHER" id="PTHR35253:SF1">
    <property type="entry name" value="COILED-COIL DOMAIN-CONTAINING PROTEIN 152"/>
    <property type="match status" value="1"/>
</dbReference>
<evidence type="ECO:0000256" key="3">
    <source>
        <dbReference type="ARBA" id="ARBA00023180"/>
    </source>
</evidence>
<evidence type="ECO:0000256" key="2">
    <source>
        <dbReference type="ARBA" id="ARBA00023170"/>
    </source>
</evidence>
<reference evidence="8 9" key="1">
    <citation type="submission" date="2021-06" db="EMBL/GenBank/DDBJ databases">
        <title>Chromosome-level genome assembly of the red-tail catfish (Hemibagrus wyckioides).</title>
        <authorList>
            <person name="Shao F."/>
        </authorList>
    </citation>
    <scope>NUCLEOTIDE SEQUENCE [LARGE SCALE GENOMIC DNA]</scope>
    <source>
        <strain evidence="8">EC202008001</strain>
        <tissue evidence="8">Blood</tissue>
    </source>
</reference>
<keyword evidence="9" id="KW-1185">Reference proteome</keyword>
<evidence type="ECO:0000256" key="5">
    <source>
        <dbReference type="SAM" id="MobiDB-lite"/>
    </source>
</evidence>
<dbReference type="EMBL" id="JAHKSW010000018">
    <property type="protein sequence ID" value="KAG7321043.1"/>
    <property type="molecule type" value="Genomic_DNA"/>
</dbReference>
<dbReference type="OrthoDB" id="9890215at2759"/>
<dbReference type="PANTHER" id="PTHR35253">
    <property type="entry name" value="COILED-COIL DOMAIN-CONTAINING PROTEIN 152"/>
    <property type="match status" value="1"/>
</dbReference>
<feature type="coiled-coil region" evidence="4">
    <location>
        <begin position="597"/>
        <end position="624"/>
    </location>
</feature>
<feature type="transmembrane region" description="Helical" evidence="6">
    <location>
        <begin position="315"/>
        <end position="337"/>
    </location>
</feature>
<dbReference type="InterPro" id="IPR013783">
    <property type="entry name" value="Ig-like_fold"/>
</dbReference>
<dbReference type="Proteomes" id="UP000824219">
    <property type="component" value="Linkage Group LG18"/>
</dbReference>
<keyword evidence="6" id="KW-1133">Transmembrane helix</keyword>
<evidence type="ECO:0000256" key="6">
    <source>
        <dbReference type="SAM" id="Phobius"/>
    </source>
</evidence>
<dbReference type="SUPFAM" id="SSF49265">
    <property type="entry name" value="Fibronectin type III"/>
    <property type="match status" value="2"/>
</dbReference>
<organism evidence="8 9">
    <name type="scientific">Hemibagrus wyckioides</name>
    <dbReference type="NCBI Taxonomy" id="337641"/>
    <lineage>
        <taxon>Eukaryota</taxon>
        <taxon>Metazoa</taxon>
        <taxon>Chordata</taxon>
        <taxon>Craniata</taxon>
        <taxon>Vertebrata</taxon>
        <taxon>Euteleostomi</taxon>
        <taxon>Actinopterygii</taxon>
        <taxon>Neopterygii</taxon>
        <taxon>Teleostei</taxon>
        <taxon>Ostariophysi</taxon>
        <taxon>Siluriformes</taxon>
        <taxon>Bagridae</taxon>
        <taxon>Hemibagrus</taxon>
    </lineage>
</organism>
<keyword evidence="1" id="KW-0732">Signal</keyword>
<evidence type="ECO:0000256" key="1">
    <source>
        <dbReference type="ARBA" id="ARBA00022729"/>
    </source>
</evidence>
<protein>
    <recommendedName>
        <fullName evidence="7">Fibronectin type-III domain-containing protein</fullName>
    </recommendedName>
</protein>
<name>A0A9D3NGT6_9TELE</name>
<dbReference type="InterPro" id="IPR038827">
    <property type="entry name" value="CCDC152"/>
</dbReference>
<keyword evidence="6" id="KW-0472">Membrane</keyword>
<proteinExistence type="predicted"/>
<feature type="coiled-coil region" evidence="4">
    <location>
        <begin position="652"/>
        <end position="741"/>
    </location>
</feature>
<dbReference type="AlphaFoldDB" id="A0A9D3NGT6"/>
<dbReference type="CDD" id="cd00063">
    <property type="entry name" value="FN3"/>
    <property type="match status" value="1"/>
</dbReference>
<keyword evidence="2" id="KW-0675">Receptor</keyword>
<gene>
    <name evidence="8" type="ORF">KOW79_015458</name>
</gene>